<dbReference type="Proteomes" id="UP000241421">
    <property type="component" value="Unassembled WGS sequence"/>
</dbReference>
<protein>
    <submittedName>
        <fullName evidence="1">Type VI secretion system tip protein VgrG</fullName>
    </submittedName>
</protein>
<evidence type="ECO:0000313" key="2">
    <source>
        <dbReference type="Proteomes" id="UP000241421"/>
    </source>
</evidence>
<feature type="non-terminal residue" evidence="1">
    <location>
        <position position="132"/>
    </location>
</feature>
<keyword evidence="2" id="KW-1185">Reference proteome</keyword>
<reference evidence="1 2" key="1">
    <citation type="submission" date="2018-04" db="EMBL/GenBank/DDBJ databases">
        <title>Massilia violaceinigra sp. nov., a novel purple-pigmented bacterium isolated from Tianshan glacier, Xinjiang, China.</title>
        <authorList>
            <person name="Wang H."/>
        </authorList>
    </citation>
    <scope>NUCLEOTIDE SEQUENCE [LARGE SCALE GENOMIC DNA]</scope>
    <source>
        <strain evidence="1 2">B448-2</strain>
    </source>
</reference>
<evidence type="ECO:0000313" key="1">
    <source>
        <dbReference type="EMBL" id="PWF48650.1"/>
    </source>
</evidence>
<dbReference type="EMBL" id="PXWF02000163">
    <property type="protein sequence ID" value="PWF48650.1"/>
    <property type="molecule type" value="Genomic_DNA"/>
</dbReference>
<dbReference type="AlphaFoldDB" id="A0A2U2HMC2"/>
<sequence>MVSSYKIDHNCRARDPAGDNAAGIALLKQAVKLGEVFSAAARTHETVEFAAHKGAGMADSSALDGKAGPLKAMLTAVSGMVDTESLTAAEADAKGKNVSAGDEKVPHSTDPIIAIAAKGGLGVVAGQSLQLA</sequence>
<proteinExistence type="predicted"/>
<gene>
    <name evidence="1" type="ORF">C7C56_010725</name>
</gene>
<name>A0A2U2HMC2_9BURK</name>
<comment type="caution">
    <text evidence="1">The sequence shown here is derived from an EMBL/GenBank/DDBJ whole genome shotgun (WGS) entry which is preliminary data.</text>
</comment>
<organism evidence="1 2">
    <name type="scientific">Massilia glaciei</name>
    <dbReference type="NCBI Taxonomy" id="1524097"/>
    <lineage>
        <taxon>Bacteria</taxon>
        <taxon>Pseudomonadati</taxon>
        <taxon>Pseudomonadota</taxon>
        <taxon>Betaproteobacteria</taxon>
        <taxon>Burkholderiales</taxon>
        <taxon>Oxalobacteraceae</taxon>
        <taxon>Telluria group</taxon>
        <taxon>Massilia</taxon>
    </lineage>
</organism>
<accession>A0A2U2HMC2</accession>